<dbReference type="STRING" id="1420851.AU255_16315"/>
<dbReference type="OrthoDB" id="7363684at2"/>
<dbReference type="Proteomes" id="UP000191980">
    <property type="component" value="Unassembled WGS sequence"/>
</dbReference>
<comment type="caution">
    <text evidence="1">The sequence shown here is derived from an EMBL/GenBank/DDBJ whole genome shotgun (WGS) entry which is preliminary data.</text>
</comment>
<dbReference type="EMBL" id="LPUF01000003">
    <property type="protein sequence ID" value="OQK15760.1"/>
    <property type="molecule type" value="Genomic_DNA"/>
</dbReference>
<reference evidence="1 2" key="1">
    <citation type="submission" date="2015-12" db="EMBL/GenBank/DDBJ databases">
        <authorList>
            <person name="Shamseldin A."/>
            <person name="Moawad H."/>
            <person name="Abd El-Rahim W.M."/>
            <person name="Sadowsky M.J."/>
        </authorList>
    </citation>
    <scope>NUCLEOTIDE SEQUENCE [LARGE SCALE GENOMIC DNA]</scope>
    <source>
        <strain evidence="1 2">WF1</strain>
    </source>
</reference>
<accession>A0A1V8M2G7</accession>
<dbReference type="InterPro" id="IPR045471">
    <property type="entry name" value="DUF6494"/>
</dbReference>
<sequence length="68" mass="7761">MNEDTLNMEVRKFLKQVGVTSQREIEHAILKAVEEGRLQGTENLDVKMTLELPQLDLKHCIDGKLALE</sequence>
<evidence type="ECO:0000313" key="2">
    <source>
        <dbReference type="Proteomes" id="UP000191980"/>
    </source>
</evidence>
<proteinExistence type="predicted"/>
<keyword evidence="2" id="KW-1185">Reference proteome</keyword>
<gene>
    <name evidence="1" type="ORF">AU255_16315</name>
</gene>
<organism evidence="1 2">
    <name type="scientific">Methyloprofundus sedimenti</name>
    <dbReference type="NCBI Taxonomy" id="1420851"/>
    <lineage>
        <taxon>Bacteria</taxon>
        <taxon>Pseudomonadati</taxon>
        <taxon>Pseudomonadota</taxon>
        <taxon>Gammaproteobacteria</taxon>
        <taxon>Methylococcales</taxon>
        <taxon>Methylococcaceae</taxon>
        <taxon>Methyloprofundus</taxon>
    </lineage>
</organism>
<protein>
    <submittedName>
        <fullName evidence="1">Uncharacterized protein</fullName>
    </submittedName>
</protein>
<dbReference type="AlphaFoldDB" id="A0A1V8M2G7"/>
<dbReference type="Pfam" id="PF20104">
    <property type="entry name" value="DUF6494"/>
    <property type="match status" value="1"/>
</dbReference>
<evidence type="ECO:0000313" key="1">
    <source>
        <dbReference type="EMBL" id="OQK15760.1"/>
    </source>
</evidence>
<dbReference type="RefSeq" id="WP_080523995.1">
    <property type="nucleotide sequence ID" value="NZ_LPUF01000003.1"/>
</dbReference>
<name>A0A1V8M2G7_9GAMM</name>